<dbReference type="GO" id="GO:0045259">
    <property type="term" value="C:proton-transporting ATP synthase complex"/>
    <property type="evidence" value="ECO:0007669"/>
    <property type="project" value="UniProtKB-KW"/>
</dbReference>
<dbReference type="AlphaFoldDB" id="A0A7C4EKZ0"/>
<evidence type="ECO:0000256" key="4">
    <source>
        <dbReference type="ARBA" id="ARBA00023065"/>
    </source>
</evidence>
<dbReference type="NCBIfam" id="TIGR01145">
    <property type="entry name" value="ATP_synt_delta"/>
    <property type="match status" value="1"/>
</dbReference>
<evidence type="ECO:0000256" key="2">
    <source>
        <dbReference type="ARBA" id="ARBA00022448"/>
    </source>
</evidence>
<evidence type="ECO:0000313" key="8">
    <source>
        <dbReference type="EMBL" id="HGG99364.1"/>
    </source>
</evidence>
<dbReference type="PANTHER" id="PTHR11910">
    <property type="entry name" value="ATP SYNTHASE DELTA CHAIN"/>
    <property type="match status" value="1"/>
</dbReference>
<comment type="function">
    <text evidence="7">F(1)F(0) ATP synthase produces ATP from ADP in the presence of a proton or sodium gradient. F-type ATPases consist of two structural domains, F(1) containing the extramembraneous catalytic core and F(0) containing the membrane proton channel, linked together by a central stalk and a peripheral stalk. During catalysis, ATP synthesis in the catalytic domain of F(1) is coupled via a rotary mechanism of the central stalk subunits to proton translocation.</text>
</comment>
<evidence type="ECO:0000256" key="6">
    <source>
        <dbReference type="ARBA" id="ARBA00023310"/>
    </source>
</evidence>
<comment type="subcellular location">
    <subcellularLocation>
        <location evidence="7">Cell membrane</location>
        <topology evidence="7">Peripheral membrane protein</topology>
    </subcellularLocation>
    <subcellularLocation>
        <location evidence="1">Membrane</location>
    </subcellularLocation>
</comment>
<keyword evidence="7" id="KW-0139">CF(1)</keyword>
<comment type="function">
    <text evidence="7">This protein is part of the stalk that links CF(0) to CF(1). It either transmits conformational changes from CF(0) to CF(1) or is implicated in proton conduction.</text>
</comment>
<comment type="similarity">
    <text evidence="7">Belongs to the ATPase delta chain family.</text>
</comment>
<dbReference type="PRINTS" id="PR00125">
    <property type="entry name" value="ATPASEDELTA"/>
</dbReference>
<evidence type="ECO:0000256" key="7">
    <source>
        <dbReference type="HAMAP-Rule" id="MF_01416"/>
    </source>
</evidence>
<dbReference type="InterPro" id="IPR020781">
    <property type="entry name" value="ATPase_OSCP/d_CS"/>
</dbReference>
<comment type="caution">
    <text evidence="8">The sequence shown here is derived from an EMBL/GenBank/DDBJ whole genome shotgun (WGS) entry which is preliminary data.</text>
</comment>
<keyword evidence="6 7" id="KW-0066">ATP synthesis</keyword>
<evidence type="ECO:0000256" key="1">
    <source>
        <dbReference type="ARBA" id="ARBA00004370"/>
    </source>
</evidence>
<dbReference type="InterPro" id="IPR000711">
    <property type="entry name" value="ATPase_OSCP/dsu"/>
</dbReference>
<sequence>MKTVRGAKAKKYAKQFLSLVNLEQVPEIVAKLEIIAKMMKKEKLFRNMLTSPSFSDEERAGVIGYLCERSGFSEEVRKFLTFLGQEGVLIGLSEIIRYITAIYMEMKKKVKGVVTSAVELPESFKQKLIESLKAITERDVELQYETDPSLIGGLRVKVGSIMYDLSIKGQLGLLRDKLIKG</sequence>
<proteinExistence type="inferred from homology"/>
<evidence type="ECO:0000256" key="5">
    <source>
        <dbReference type="ARBA" id="ARBA00023136"/>
    </source>
</evidence>
<dbReference type="InterPro" id="IPR026015">
    <property type="entry name" value="ATP_synth_OSCP/delta_N_sf"/>
</dbReference>
<keyword evidence="4 7" id="KW-0406">Ion transport</keyword>
<dbReference type="Gene3D" id="1.10.520.20">
    <property type="entry name" value="N-terminal domain of the delta subunit of the F1F0-ATP synthase"/>
    <property type="match status" value="1"/>
</dbReference>
<organism evidence="8">
    <name type="scientific">Thermodesulfovibrio aggregans</name>
    <dbReference type="NCBI Taxonomy" id="86166"/>
    <lineage>
        <taxon>Bacteria</taxon>
        <taxon>Pseudomonadati</taxon>
        <taxon>Nitrospirota</taxon>
        <taxon>Thermodesulfovibrionia</taxon>
        <taxon>Thermodesulfovibrionales</taxon>
        <taxon>Thermodesulfovibrionaceae</taxon>
        <taxon>Thermodesulfovibrio</taxon>
    </lineage>
</organism>
<gene>
    <name evidence="7 8" type="primary">atpH</name>
    <name evidence="8" type="ORF">ENV75_02790</name>
</gene>
<dbReference type="SUPFAM" id="SSF47928">
    <property type="entry name" value="N-terminal domain of the delta subunit of the F1F0-ATP synthase"/>
    <property type="match status" value="1"/>
</dbReference>
<evidence type="ECO:0000256" key="3">
    <source>
        <dbReference type="ARBA" id="ARBA00022781"/>
    </source>
</evidence>
<dbReference type="Pfam" id="PF00213">
    <property type="entry name" value="OSCP"/>
    <property type="match status" value="1"/>
</dbReference>
<keyword evidence="3 7" id="KW-0375">Hydrogen ion transport</keyword>
<accession>A0A7C4EKZ0</accession>
<dbReference type="PROSITE" id="PS00389">
    <property type="entry name" value="ATPASE_DELTA"/>
    <property type="match status" value="1"/>
</dbReference>
<keyword evidence="5 7" id="KW-0472">Membrane</keyword>
<protein>
    <recommendedName>
        <fullName evidence="7">ATP synthase subunit delta</fullName>
    </recommendedName>
    <alternativeName>
        <fullName evidence="7">ATP synthase F(1) sector subunit delta</fullName>
    </alternativeName>
    <alternativeName>
        <fullName evidence="7">F-type ATPase subunit delta</fullName>
        <shortName evidence="7">F-ATPase subunit delta</shortName>
    </alternativeName>
</protein>
<dbReference type="HAMAP" id="MF_01416">
    <property type="entry name" value="ATP_synth_delta_bact"/>
    <property type="match status" value="1"/>
</dbReference>
<reference evidence="8" key="1">
    <citation type="journal article" date="2020" name="mSystems">
        <title>Genome- and Community-Level Interaction Insights into Carbon Utilization and Element Cycling Functions of Hydrothermarchaeota in Hydrothermal Sediment.</title>
        <authorList>
            <person name="Zhou Z."/>
            <person name="Liu Y."/>
            <person name="Xu W."/>
            <person name="Pan J."/>
            <person name="Luo Z.H."/>
            <person name="Li M."/>
        </authorList>
    </citation>
    <scope>NUCLEOTIDE SEQUENCE [LARGE SCALE GENOMIC DNA]</scope>
    <source>
        <strain evidence="8">SpSt-788</strain>
    </source>
</reference>
<name>A0A7C4EKZ0_9BACT</name>
<dbReference type="GO" id="GO:0005886">
    <property type="term" value="C:plasma membrane"/>
    <property type="evidence" value="ECO:0007669"/>
    <property type="project" value="UniProtKB-SubCell"/>
</dbReference>
<dbReference type="GO" id="GO:0046933">
    <property type="term" value="F:proton-transporting ATP synthase activity, rotational mechanism"/>
    <property type="evidence" value="ECO:0007669"/>
    <property type="project" value="UniProtKB-UniRule"/>
</dbReference>
<keyword evidence="2 7" id="KW-0813">Transport</keyword>
<keyword evidence="7" id="KW-1003">Cell membrane</keyword>
<dbReference type="EMBL" id="DTHO01000022">
    <property type="protein sequence ID" value="HGG99364.1"/>
    <property type="molecule type" value="Genomic_DNA"/>
</dbReference>